<reference evidence="2" key="2">
    <citation type="submission" date="2020-09" db="EMBL/GenBank/DDBJ databases">
        <authorList>
            <person name="Sun Q."/>
            <person name="Ohkuma M."/>
        </authorList>
    </citation>
    <scope>NUCLEOTIDE SEQUENCE</scope>
    <source>
        <strain evidence="2">JCM 14371</strain>
    </source>
</reference>
<name>A0A917P7F0_9DEIO</name>
<evidence type="ECO:0000256" key="1">
    <source>
        <dbReference type="SAM" id="Phobius"/>
    </source>
</evidence>
<organism evidence="2 3">
    <name type="scientific">Deinococcus aquiradiocola</name>
    <dbReference type="NCBI Taxonomy" id="393059"/>
    <lineage>
        <taxon>Bacteria</taxon>
        <taxon>Thermotogati</taxon>
        <taxon>Deinococcota</taxon>
        <taxon>Deinococci</taxon>
        <taxon>Deinococcales</taxon>
        <taxon>Deinococcaceae</taxon>
        <taxon>Deinococcus</taxon>
    </lineage>
</organism>
<evidence type="ECO:0000313" key="2">
    <source>
        <dbReference type="EMBL" id="GGJ65411.1"/>
    </source>
</evidence>
<keyword evidence="1" id="KW-1133">Transmembrane helix</keyword>
<dbReference type="Proteomes" id="UP000635726">
    <property type="component" value="Unassembled WGS sequence"/>
</dbReference>
<dbReference type="RefSeq" id="WP_188960770.1">
    <property type="nucleotide sequence ID" value="NZ_BMOE01000001.1"/>
</dbReference>
<accession>A0A917P7F0</accession>
<dbReference type="AlphaFoldDB" id="A0A917P7F0"/>
<evidence type="ECO:0000313" key="3">
    <source>
        <dbReference type="Proteomes" id="UP000635726"/>
    </source>
</evidence>
<protein>
    <submittedName>
        <fullName evidence="2">Uncharacterized protein</fullName>
    </submittedName>
</protein>
<comment type="caution">
    <text evidence="2">The sequence shown here is derived from an EMBL/GenBank/DDBJ whole genome shotgun (WGS) entry which is preliminary data.</text>
</comment>
<feature type="transmembrane region" description="Helical" evidence="1">
    <location>
        <begin position="34"/>
        <end position="53"/>
    </location>
</feature>
<dbReference type="EMBL" id="BMOE01000001">
    <property type="protein sequence ID" value="GGJ65411.1"/>
    <property type="molecule type" value="Genomic_DNA"/>
</dbReference>
<keyword evidence="1" id="KW-0812">Transmembrane</keyword>
<keyword evidence="1" id="KW-0472">Membrane</keyword>
<reference evidence="2" key="1">
    <citation type="journal article" date="2014" name="Int. J. Syst. Evol. Microbiol.">
        <title>Complete genome sequence of Corynebacterium casei LMG S-19264T (=DSM 44701T), isolated from a smear-ripened cheese.</title>
        <authorList>
            <consortium name="US DOE Joint Genome Institute (JGI-PGF)"/>
            <person name="Walter F."/>
            <person name="Albersmeier A."/>
            <person name="Kalinowski J."/>
            <person name="Ruckert C."/>
        </authorList>
    </citation>
    <scope>NUCLEOTIDE SEQUENCE</scope>
    <source>
        <strain evidence="2">JCM 14371</strain>
    </source>
</reference>
<sequence>MRDPLVILTWIIGAALLLVFGRYAVTGQLDDKILAGLGTILGGLITALATRGAKKDGDNDGSNPS</sequence>
<gene>
    <name evidence="2" type="ORF">GCM10008939_06700</name>
</gene>
<proteinExistence type="predicted"/>
<keyword evidence="3" id="KW-1185">Reference proteome</keyword>